<dbReference type="RefSeq" id="WP_108963219.1">
    <property type="nucleotide sequence ID" value="NZ_QEFB01000013.1"/>
</dbReference>
<evidence type="ECO:0000313" key="2">
    <source>
        <dbReference type="Proteomes" id="UP000244962"/>
    </source>
</evidence>
<dbReference type="NCBIfam" id="TIGR04088">
    <property type="entry name" value="cognate_SipW"/>
    <property type="match status" value="1"/>
</dbReference>
<keyword evidence="2" id="KW-1185">Reference proteome</keyword>
<name>A0A2U1TB90_9MICO</name>
<accession>A0A2U1TB90</accession>
<dbReference type="InterPro" id="IPR023833">
    <property type="entry name" value="Signal_pept_SipW-depend-type"/>
</dbReference>
<proteinExistence type="predicted"/>
<dbReference type="EMBL" id="QEFB01000013">
    <property type="protein sequence ID" value="PWC06162.1"/>
    <property type="molecule type" value="Genomic_DNA"/>
</dbReference>
<protein>
    <submittedName>
        <fullName evidence="1">Uncharacterized protein</fullName>
    </submittedName>
</protein>
<evidence type="ECO:0000313" key="1">
    <source>
        <dbReference type="EMBL" id="PWC06162.1"/>
    </source>
</evidence>
<sequence>MTATSRKRRAFPFAPLAMAGLAVLILVALLSGQATLAAWTDTSNQDVQSVSSQTGLSLAMSSSSAAYELDQTTRPTSTKATSTGGLVPGIRGVRITYTMTTGATDGVQGKIAGTITAAARTAWPAIYSAGYLTAVVSSSGGCVVQPTPAMVANALTWTFATPSGQTLKPGESCSVVLDLSVPAVKGAVDVSRALKTSRGSDATPNPLADFVADAVVTQVARADEK</sequence>
<dbReference type="AlphaFoldDB" id="A0A2U1TB90"/>
<organism evidence="1 2">
    <name type="scientific">Mycetocola zhujimingii</name>
    <dbReference type="NCBI Taxonomy" id="2079792"/>
    <lineage>
        <taxon>Bacteria</taxon>
        <taxon>Bacillati</taxon>
        <taxon>Actinomycetota</taxon>
        <taxon>Actinomycetes</taxon>
        <taxon>Micrococcales</taxon>
        <taxon>Microbacteriaceae</taxon>
        <taxon>Mycetocola</taxon>
    </lineage>
</organism>
<reference evidence="2" key="1">
    <citation type="submission" date="2018-04" db="EMBL/GenBank/DDBJ databases">
        <authorList>
            <person name="Liu S."/>
            <person name="Wang Z."/>
            <person name="Li J."/>
        </authorList>
    </citation>
    <scope>NUCLEOTIDE SEQUENCE [LARGE SCALE GENOMIC DNA]</scope>
    <source>
        <strain evidence="2">622</strain>
    </source>
</reference>
<dbReference type="Proteomes" id="UP000244962">
    <property type="component" value="Unassembled WGS sequence"/>
</dbReference>
<gene>
    <name evidence="1" type="ORF">DF223_11080</name>
</gene>
<comment type="caution">
    <text evidence="1">The sequence shown here is derived from an EMBL/GenBank/DDBJ whole genome shotgun (WGS) entry which is preliminary data.</text>
</comment>